<dbReference type="PROSITE" id="PS51257">
    <property type="entry name" value="PROKAR_LIPOPROTEIN"/>
    <property type="match status" value="1"/>
</dbReference>
<sequence>MKSNLLLHPVLLLVILGLLSSCERLFDKDAHYSYRIVNDTIAPMEVVVEINPGTRVEVIGDSKSYYVLPMGDTEEVWATSGFAADEVYDEEKKNTELYWISVTATSNGRPSRSNLSNAGRWVFNKTENYKATYTLTLTGNDF</sequence>
<evidence type="ECO:0000313" key="1">
    <source>
        <dbReference type="EMBL" id="SFU91553.1"/>
    </source>
</evidence>
<accession>A0A1I7K266</accession>
<dbReference type="OrthoDB" id="853996at2"/>
<keyword evidence="2" id="KW-1185">Reference proteome</keyword>
<dbReference type="RefSeq" id="WP_074937250.1">
    <property type="nucleotide sequence ID" value="NZ_BMXC01000004.1"/>
</dbReference>
<name>A0A1I7K266_9BACT</name>
<dbReference type="STRING" id="388950.GCA_001611675_00893"/>
<dbReference type="EMBL" id="FPCA01000004">
    <property type="protein sequence ID" value="SFU91553.1"/>
    <property type="molecule type" value="Genomic_DNA"/>
</dbReference>
<dbReference type="Proteomes" id="UP000182491">
    <property type="component" value="Unassembled WGS sequence"/>
</dbReference>
<proteinExistence type="predicted"/>
<reference evidence="2" key="1">
    <citation type="submission" date="2016-10" db="EMBL/GenBank/DDBJ databases">
        <authorList>
            <person name="Varghese N."/>
        </authorList>
    </citation>
    <scope>NUCLEOTIDE SEQUENCE [LARGE SCALE GENOMIC DNA]</scope>
    <source>
        <strain evidence="2">DSM 18820</strain>
    </source>
</reference>
<dbReference type="AlphaFoldDB" id="A0A1I7K266"/>
<gene>
    <name evidence="1" type="ORF">SAMN04487941_3311</name>
</gene>
<organism evidence="1 2">
    <name type="scientific">Pontibacter akesuensis</name>
    <dbReference type="NCBI Taxonomy" id="388950"/>
    <lineage>
        <taxon>Bacteria</taxon>
        <taxon>Pseudomonadati</taxon>
        <taxon>Bacteroidota</taxon>
        <taxon>Cytophagia</taxon>
        <taxon>Cytophagales</taxon>
        <taxon>Hymenobacteraceae</taxon>
        <taxon>Pontibacter</taxon>
    </lineage>
</organism>
<protein>
    <submittedName>
        <fullName evidence="1">Uncharacterized protein</fullName>
    </submittedName>
</protein>
<evidence type="ECO:0000313" key="2">
    <source>
        <dbReference type="Proteomes" id="UP000182491"/>
    </source>
</evidence>